<comment type="caution">
    <text evidence="1">The sequence shown here is derived from an EMBL/GenBank/DDBJ whole genome shotgun (WGS) entry which is preliminary data.</text>
</comment>
<organism evidence="1 2">
    <name type="scientific">Aureimonas endophytica</name>
    <dbReference type="NCBI Taxonomy" id="2027858"/>
    <lineage>
        <taxon>Bacteria</taxon>
        <taxon>Pseudomonadati</taxon>
        <taxon>Pseudomonadota</taxon>
        <taxon>Alphaproteobacteria</taxon>
        <taxon>Hyphomicrobiales</taxon>
        <taxon>Aurantimonadaceae</taxon>
        <taxon>Aureimonas</taxon>
    </lineage>
</organism>
<dbReference type="Pfam" id="PF06233">
    <property type="entry name" value="Usg"/>
    <property type="match status" value="1"/>
</dbReference>
<dbReference type="Proteomes" id="UP000644699">
    <property type="component" value="Unassembled WGS sequence"/>
</dbReference>
<dbReference type="EMBL" id="BMIQ01000001">
    <property type="protein sequence ID" value="GGD90880.1"/>
    <property type="molecule type" value="Genomic_DNA"/>
</dbReference>
<evidence type="ECO:0000313" key="1">
    <source>
        <dbReference type="EMBL" id="GGD90880.1"/>
    </source>
</evidence>
<proteinExistence type="predicted"/>
<dbReference type="InterPro" id="IPR009354">
    <property type="entry name" value="Usg"/>
</dbReference>
<reference evidence="1" key="2">
    <citation type="submission" date="2020-09" db="EMBL/GenBank/DDBJ databases">
        <authorList>
            <person name="Sun Q."/>
            <person name="Zhou Y."/>
        </authorList>
    </citation>
    <scope>NUCLEOTIDE SEQUENCE</scope>
    <source>
        <strain evidence="1">CGMCC 1.15367</strain>
    </source>
</reference>
<name>A0A916ZDY8_9HYPH</name>
<sequence>MQTRPVADPDFQKMLSGFSLTTAKIHYRMPDHPSFLQTFLWQFTDIAPDYPRLMRFLDHWRREVEAAIHSVEVMHRGLIAPHEIRMVTDLGKLH</sequence>
<accession>A0A916ZDY8</accession>
<reference evidence="1" key="1">
    <citation type="journal article" date="2014" name="Int. J. Syst. Evol. Microbiol.">
        <title>Complete genome sequence of Corynebacterium casei LMG S-19264T (=DSM 44701T), isolated from a smear-ripened cheese.</title>
        <authorList>
            <consortium name="US DOE Joint Genome Institute (JGI-PGF)"/>
            <person name="Walter F."/>
            <person name="Albersmeier A."/>
            <person name="Kalinowski J."/>
            <person name="Ruckert C."/>
        </authorList>
    </citation>
    <scope>NUCLEOTIDE SEQUENCE</scope>
    <source>
        <strain evidence="1">CGMCC 1.15367</strain>
    </source>
</reference>
<dbReference type="RefSeq" id="WP_188906804.1">
    <property type="nucleotide sequence ID" value="NZ_BMIQ01000001.1"/>
</dbReference>
<keyword evidence="2" id="KW-1185">Reference proteome</keyword>
<dbReference type="AlphaFoldDB" id="A0A916ZDY8"/>
<gene>
    <name evidence="1" type="ORF">GCM10011390_06970</name>
</gene>
<protein>
    <submittedName>
        <fullName evidence="1">Protein usg</fullName>
    </submittedName>
</protein>
<evidence type="ECO:0000313" key="2">
    <source>
        <dbReference type="Proteomes" id="UP000644699"/>
    </source>
</evidence>